<evidence type="ECO:0000313" key="3">
    <source>
        <dbReference type="Proteomes" id="UP001217089"/>
    </source>
</evidence>
<evidence type="ECO:0000256" key="1">
    <source>
        <dbReference type="SAM" id="MobiDB-lite"/>
    </source>
</evidence>
<feature type="compositionally biased region" description="Low complexity" evidence="1">
    <location>
        <begin position="138"/>
        <end position="155"/>
    </location>
</feature>
<keyword evidence="3" id="KW-1185">Reference proteome</keyword>
<reference evidence="2 3" key="1">
    <citation type="submission" date="2022-12" db="EMBL/GenBank/DDBJ databases">
        <title>Chromosome-level genome of Tegillarca granosa.</title>
        <authorList>
            <person name="Kim J."/>
        </authorList>
    </citation>
    <scope>NUCLEOTIDE SEQUENCE [LARGE SCALE GENOMIC DNA]</scope>
    <source>
        <strain evidence="2">Teg-2019</strain>
        <tissue evidence="2">Adductor muscle</tissue>
    </source>
</reference>
<protein>
    <submittedName>
        <fullName evidence="2">Uncharacterized protein</fullName>
    </submittedName>
</protein>
<sequence length="232" mass="26869">MIKKKKQTIPVSIDKQEILLMLRAYQEHPDSWEALIIEMLENVNHLSDEARKRYKSSSTLWLANRVSGKICNLLSQKEPIKDPDIRMEVEKVRQLELHRGSEYFEDSDSDEHQLAIKSLFSSQRRVLKRVVRSPNLSLKLPQPVQSQQSSVQPKQPRAHSQQPSIKRKKKCLTDSESDSDGDIDDYSSYDDEDGDEYSDDDDYEEDMENSDDDNVSDDNSNDDEPPLKKVKI</sequence>
<evidence type="ECO:0000313" key="2">
    <source>
        <dbReference type="EMBL" id="KAJ8311764.1"/>
    </source>
</evidence>
<accession>A0ABQ9F2W9</accession>
<feature type="compositionally biased region" description="Acidic residues" evidence="1">
    <location>
        <begin position="175"/>
        <end position="224"/>
    </location>
</feature>
<organism evidence="2 3">
    <name type="scientific">Tegillarca granosa</name>
    <name type="common">Malaysian cockle</name>
    <name type="synonym">Anadara granosa</name>
    <dbReference type="NCBI Taxonomy" id="220873"/>
    <lineage>
        <taxon>Eukaryota</taxon>
        <taxon>Metazoa</taxon>
        <taxon>Spiralia</taxon>
        <taxon>Lophotrochozoa</taxon>
        <taxon>Mollusca</taxon>
        <taxon>Bivalvia</taxon>
        <taxon>Autobranchia</taxon>
        <taxon>Pteriomorphia</taxon>
        <taxon>Arcoida</taxon>
        <taxon>Arcoidea</taxon>
        <taxon>Arcidae</taxon>
        <taxon>Tegillarca</taxon>
    </lineage>
</organism>
<feature type="region of interest" description="Disordered" evidence="1">
    <location>
        <begin position="138"/>
        <end position="232"/>
    </location>
</feature>
<dbReference type="Proteomes" id="UP001217089">
    <property type="component" value="Unassembled WGS sequence"/>
</dbReference>
<gene>
    <name evidence="2" type="ORF">KUTeg_011119</name>
</gene>
<dbReference type="EMBL" id="JARBDR010000496">
    <property type="protein sequence ID" value="KAJ8311764.1"/>
    <property type="molecule type" value="Genomic_DNA"/>
</dbReference>
<comment type="caution">
    <text evidence="2">The sequence shown here is derived from an EMBL/GenBank/DDBJ whole genome shotgun (WGS) entry which is preliminary data.</text>
</comment>
<proteinExistence type="predicted"/>
<name>A0ABQ9F2W9_TEGGR</name>